<sequence>MLLRHAGYPVENLDGVRFAELLTRYDELIAAWRAATAKALDLKESLRKHGIRAPTVSPGIGMLKPLNGPEVESALSGLPDGSDLAEYRRAVDRLDALLTACEKAHAEAMSASRSHLVRLFEDPWRQQTLLLSNTSVYADFQSWLPKAHRPHDAHARKMTDLLAMYLQRITTKNETNSHFGPFSIGRALPSATGLLWSLGEGVERTAFLSHWASSALAQGFEADCLRPRPCPMSFHDGNRVLLFAYEQRTGLPYPWHLGLTEAYHLDDEHLSLLALADGARTVAELRSIWTASRPAARFDYVLDRLAAKGLLHLGPEMPVGATSPMGLRELFVQHGADLAPVDRLDDLLVEFAGAEPDTRADILDEINEFFQRTTGEATVRDGGRHYADRAVLYEDAVSQVRDVLVGKEVHDFVTAELSDVYDALLLGSRVRMARERVLLREWLHSTFGDSVEVPLGRVYEQFIADRDEIGDLCDDVDNEVKAAQEHLVDELLSHWDGESPEVDVAPEILHGVLSRYPPGPAAVCNPDVMLGAPDASCFATGDFFGVIGDAHAVRDLLTHGPFTPFLADHAPGLVDEIMTGYRSIIDDDEVLVDIVRGHTSKISVQARLPLPDLEIVGRSMKERADVLHPRDLYLVAHGNQVDLRSNTVPGRIRLLASLSGAGTIRHDPLAIFSFPRTLGGGLLEDLDRAHLPRFRSGRVVLNRRRWRIRCDSVGAHLPRKWESGDAKLFLASRLLTEQHGLPQHVFAKFAHEPKPIYVDWSSPILVRQFFRQLRAAAPHDSFTLSEMLPGPEQLWLRINESHHTAEIRCAVFSRPPQS</sequence>
<dbReference type="EMBL" id="CP013290">
    <property type="protein sequence ID" value="APH02599.1"/>
    <property type="molecule type" value="Genomic_DNA"/>
</dbReference>
<protein>
    <recommendedName>
        <fullName evidence="1">Lantibiotic dehydratase N-terminal domain-containing protein</fullName>
    </recommendedName>
</protein>
<keyword evidence="3" id="KW-1185">Reference proteome</keyword>
<dbReference type="KEGG" id="jte:ASJ30_14525"/>
<name>A0A1L3MJS8_9MICO</name>
<dbReference type="AlphaFoldDB" id="A0A1L3MJS8"/>
<proteinExistence type="predicted"/>
<accession>A0A1L3MJS8</accession>
<evidence type="ECO:0000259" key="1">
    <source>
        <dbReference type="Pfam" id="PF04738"/>
    </source>
</evidence>
<reference evidence="2 3" key="1">
    <citation type="submission" date="2015-11" db="EMBL/GenBank/DDBJ databases">
        <authorList>
            <person name="Zhang Y."/>
            <person name="Guo Z."/>
        </authorList>
    </citation>
    <scope>NUCLEOTIDE SEQUENCE [LARGE SCALE GENOMIC DNA]</scope>
    <source>
        <strain evidence="2 3">YFY001</strain>
    </source>
</reference>
<organism evidence="2 3">
    <name type="scientific">Janibacter indicus</name>
    <dbReference type="NCBI Taxonomy" id="857417"/>
    <lineage>
        <taxon>Bacteria</taxon>
        <taxon>Bacillati</taxon>
        <taxon>Actinomycetota</taxon>
        <taxon>Actinomycetes</taxon>
        <taxon>Micrococcales</taxon>
        <taxon>Intrasporangiaceae</taxon>
        <taxon>Janibacter</taxon>
    </lineage>
</organism>
<evidence type="ECO:0000313" key="2">
    <source>
        <dbReference type="EMBL" id="APH02599.1"/>
    </source>
</evidence>
<dbReference type="Pfam" id="PF04738">
    <property type="entry name" value="Lant_dehydr_N"/>
    <property type="match status" value="1"/>
</dbReference>
<dbReference type="RefSeq" id="WP_072625739.1">
    <property type="nucleotide sequence ID" value="NZ_CP013290.1"/>
</dbReference>
<gene>
    <name evidence="2" type="ORF">ASJ30_14525</name>
</gene>
<dbReference type="Proteomes" id="UP000182938">
    <property type="component" value="Chromosome"/>
</dbReference>
<dbReference type="InterPro" id="IPR006827">
    <property type="entry name" value="Lant_deHydtase_N"/>
</dbReference>
<feature type="domain" description="Lantibiotic dehydratase N-terminal" evidence="1">
    <location>
        <begin position="121"/>
        <end position="748"/>
    </location>
</feature>
<evidence type="ECO:0000313" key="3">
    <source>
        <dbReference type="Proteomes" id="UP000182938"/>
    </source>
</evidence>